<dbReference type="WBParaSite" id="ACRNAN_Path_1584.g6148.t1">
    <property type="protein sequence ID" value="ACRNAN_Path_1584.g6148.t1"/>
    <property type="gene ID" value="ACRNAN_Path_1584.g6148"/>
</dbReference>
<protein>
    <submittedName>
        <fullName evidence="2">Uncharacterized protein</fullName>
    </submittedName>
</protein>
<reference evidence="2" key="1">
    <citation type="submission" date="2022-11" db="UniProtKB">
        <authorList>
            <consortium name="WormBaseParasite"/>
        </authorList>
    </citation>
    <scope>IDENTIFICATION</scope>
</reference>
<evidence type="ECO:0000313" key="2">
    <source>
        <dbReference type="WBParaSite" id="ACRNAN_Path_1584.g6148.t1"/>
    </source>
</evidence>
<evidence type="ECO:0000313" key="1">
    <source>
        <dbReference type="Proteomes" id="UP000887540"/>
    </source>
</evidence>
<organism evidence="1 2">
    <name type="scientific">Acrobeloides nanus</name>
    <dbReference type="NCBI Taxonomy" id="290746"/>
    <lineage>
        <taxon>Eukaryota</taxon>
        <taxon>Metazoa</taxon>
        <taxon>Ecdysozoa</taxon>
        <taxon>Nematoda</taxon>
        <taxon>Chromadorea</taxon>
        <taxon>Rhabditida</taxon>
        <taxon>Tylenchina</taxon>
        <taxon>Cephalobomorpha</taxon>
        <taxon>Cephaloboidea</taxon>
        <taxon>Cephalobidae</taxon>
        <taxon>Acrobeloides</taxon>
    </lineage>
</organism>
<proteinExistence type="predicted"/>
<sequence>MVMQKVWQWIRDRKTNSIRKWRSTFGVSTGASTSGEADGGQYFESLLDVPGGHLHPLHPIGGSDNALSMLRSEKIKRQQGSFLGRISRRLSPRNKSKKENYPEETNALLSVSVNGTLEHDNGDFLDSKKLFDSVHQCLSEIPTSSTPLDVSPKSEKSLLSGSLEDGLDADCKKMADELFKHSVSTSRLAKKRDSETKRERKRTRFIIPQLF</sequence>
<dbReference type="Proteomes" id="UP000887540">
    <property type="component" value="Unplaced"/>
</dbReference>
<accession>A0A914C2E4</accession>
<keyword evidence="1" id="KW-1185">Reference proteome</keyword>
<dbReference type="AlphaFoldDB" id="A0A914C2E4"/>
<name>A0A914C2E4_9BILA</name>